<keyword evidence="1" id="KW-1133">Transmembrane helix</keyword>
<gene>
    <name evidence="3" type="ORF">PNV70_01705</name>
</gene>
<reference evidence="3" key="1">
    <citation type="submission" date="2023-01" db="EMBL/GenBank/DDBJ databases">
        <title>Human gut microbiome strain richness.</title>
        <authorList>
            <person name="Chen-Liaw A."/>
        </authorList>
    </citation>
    <scope>NUCLEOTIDE SEQUENCE</scope>
    <source>
        <strain evidence="3">D59st1_B8_D59t2_181005</strain>
    </source>
</reference>
<evidence type="ECO:0000256" key="1">
    <source>
        <dbReference type="SAM" id="Phobius"/>
    </source>
</evidence>
<accession>A0AAW6DW15</accession>
<evidence type="ECO:0000313" key="4">
    <source>
        <dbReference type="Proteomes" id="UP001211421"/>
    </source>
</evidence>
<dbReference type="RefSeq" id="WP_195550964.1">
    <property type="nucleotide sequence ID" value="NZ_JADMNX010000001.1"/>
</dbReference>
<keyword evidence="1" id="KW-0812">Transmembrane</keyword>
<keyword evidence="1" id="KW-0472">Membrane</keyword>
<evidence type="ECO:0000259" key="2">
    <source>
        <dbReference type="Pfam" id="PF13349"/>
    </source>
</evidence>
<organism evidence="3 4">
    <name type="scientific">Ruminococcus bicirculans</name>
    <name type="common">ex Wegman et al. 2014</name>
    <dbReference type="NCBI Taxonomy" id="1160721"/>
    <lineage>
        <taxon>Bacteria</taxon>
        <taxon>Bacillati</taxon>
        <taxon>Bacillota</taxon>
        <taxon>Clostridia</taxon>
        <taxon>Eubacteriales</taxon>
        <taxon>Oscillospiraceae</taxon>
        <taxon>Ruminococcus</taxon>
    </lineage>
</organism>
<name>A0AAW6DW15_9FIRM</name>
<dbReference type="EMBL" id="JAQMLS010000001">
    <property type="protein sequence ID" value="MDB8740781.1"/>
    <property type="molecule type" value="Genomic_DNA"/>
</dbReference>
<evidence type="ECO:0000313" key="3">
    <source>
        <dbReference type="EMBL" id="MDB8740781.1"/>
    </source>
</evidence>
<feature type="domain" description="DUF4097" evidence="2">
    <location>
        <begin position="59"/>
        <end position="257"/>
    </location>
</feature>
<dbReference type="Gene3D" id="2.160.20.120">
    <property type="match status" value="1"/>
</dbReference>
<feature type="transmembrane region" description="Helical" evidence="1">
    <location>
        <begin position="15"/>
        <end position="36"/>
    </location>
</feature>
<dbReference type="Pfam" id="PF13349">
    <property type="entry name" value="DUF4097"/>
    <property type="match status" value="1"/>
</dbReference>
<dbReference type="Proteomes" id="UP001211421">
    <property type="component" value="Unassembled WGS sequence"/>
</dbReference>
<proteinExistence type="predicted"/>
<dbReference type="InterPro" id="IPR025164">
    <property type="entry name" value="Toastrack_DUF4097"/>
</dbReference>
<sequence length="274" mass="29940">MAKYDNTGDVKRRRFPFFLTIFIIGIVLFIVGVVLIKVTNTKSLGKRYSYNETFDVAAIDNMEIDFSAGDLNIKKSSDENIHVTGENLPEKINFSSSNSKLQVKTADSLLHLKGGYISFDGSQPTLTIELPEKAFDTVKIDAGAGQMKLSDLTCENLDIDFGAGSSEVINVTCTNEADFDLGVGKTVFKDCTFNDSDFDCGVGETDFSGKLLGDAEIDGGIGSINFDIDGCKNDYKIKSDSKVKINSTTEESELSYKIKLDIDNGIGEISLNFR</sequence>
<dbReference type="AlphaFoldDB" id="A0AAW6DW15"/>
<comment type="caution">
    <text evidence="3">The sequence shown here is derived from an EMBL/GenBank/DDBJ whole genome shotgun (WGS) entry which is preliminary data.</text>
</comment>
<protein>
    <submittedName>
        <fullName evidence="3">DUF4097 family beta strand repeat-containing protein</fullName>
    </submittedName>
</protein>